<evidence type="ECO:0000256" key="12">
    <source>
        <dbReference type="ARBA" id="ARBA00022989"/>
    </source>
</evidence>
<dbReference type="Gene3D" id="3.30.450.20">
    <property type="entry name" value="PAS domain"/>
    <property type="match status" value="1"/>
</dbReference>
<keyword evidence="9" id="KW-0547">Nucleotide-binding</keyword>
<evidence type="ECO:0000256" key="6">
    <source>
        <dbReference type="ARBA" id="ARBA00022553"/>
    </source>
</evidence>
<dbReference type="Pfam" id="PF02518">
    <property type="entry name" value="HATPase_c"/>
    <property type="match status" value="1"/>
</dbReference>
<keyword evidence="10 20" id="KW-0418">Kinase</keyword>
<keyword evidence="7" id="KW-0808">Transferase</keyword>
<dbReference type="AlphaFoldDB" id="A0A1G9FP94"/>
<dbReference type="PROSITE" id="PS50109">
    <property type="entry name" value="HIS_KIN"/>
    <property type="match status" value="1"/>
</dbReference>
<evidence type="ECO:0000256" key="8">
    <source>
        <dbReference type="ARBA" id="ARBA00022692"/>
    </source>
</evidence>
<gene>
    <name evidence="20" type="ORF">SAMN05216257_105288</name>
</gene>
<evidence type="ECO:0000256" key="15">
    <source>
        <dbReference type="ARBA" id="ARBA00059004"/>
    </source>
</evidence>
<dbReference type="EMBL" id="FNFV01000005">
    <property type="protein sequence ID" value="SDK90200.1"/>
    <property type="molecule type" value="Genomic_DNA"/>
</dbReference>
<dbReference type="STRING" id="990712.SAMN05216257_105288"/>
<dbReference type="InterPro" id="IPR004358">
    <property type="entry name" value="Sig_transdc_His_kin-like_C"/>
</dbReference>
<protein>
    <recommendedName>
        <fullName evidence="16">C4-dicarboxylate transport sensor protein DctB</fullName>
        <ecNumber evidence="3">2.7.13.3</ecNumber>
    </recommendedName>
</protein>
<keyword evidence="13" id="KW-0902">Two-component regulatory system</keyword>
<dbReference type="GO" id="GO:0000155">
    <property type="term" value="F:phosphorelay sensor kinase activity"/>
    <property type="evidence" value="ECO:0007669"/>
    <property type="project" value="InterPro"/>
</dbReference>
<dbReference type="PANTHER" id="PTHR43065:SF46">
    <property type="entry name" value="C4-DICARBOXYLATE TRANSPORT SENSOR PROTEIN DCTB"/>
    <property type="match status" value="1"/>
</dbReference>
<dbReference type="Pfam" id="PF00512">
    <property type="entry name" value="HisKA"/>
    <property type="match status" value="1"/>
</dbReference>
<dbReference type="InterPro" id="IPR003594">
    <property type="entry name" value="HATPase_dom"/>
</dbReference>
<dbReference type="SMART" id="SM00387">
    <property type="entry name" value="HATPase_c"/>
    <property type="match status" value="1"/>
</dbReference>
<evidence type="ECO:0000256" key="4">
    <source>
        <dbReference type="ARBA" id="ARBA00022475"/>
    </source>
</evidence>
<evidence type="ECO:0000256" key="16">
    <source>
        <dbReference type="ARBA" id="ARBA00073143"/>
    </source>
</evidence>
<sequence length="590" mass="62398">MRAHDSRLSARGWKGTLTRISRRSGLLALLSAAAAVIGLGAIFAISLRAELADLEARGQAVLAQAAGRVLGQISPYQQLPRLLSRDPRLTGLFDGSAEPGEVVDFLTITALTVGADAIYVLDGSGRVLAASETGRGAPAIGEALGRRPYVPPALTGALGRALEVEPATGRRQIIFAHGVFAGSPPPTGVVVVRVNADALEFAWEVEPAVLTFTDQRGLVFLSNRTELALLLDAAAAPGTPPPPETRGAFPARRPLHWLHPRWVALPDGGVLPPRALELSRPMPQIDLVAHVFLDTREAEATAGLVTLVAAGGMLTLSALLWALGQRRRRLADRLAAEAAANARLEARVAERTRQLEAAQEQLVQAGRLSALGQMSAGISHELNQPLAAIRAYAENAVKLLDRGRIAETRGNLGEIAGQAERITRIIRNLRAFARNEPEPPVPVDIGAAVAEALRLAAPRAREEGVELVPDLPGGRLIGLAGEVRLQQVVLNIVNNAIDAAAGGEAPRVEVTVEDLGERVAIRVRDNGPGISEPERVFEPFYTTKEIGASKGLGLGLSISYGIIGSFGGTLSCRNLARGAEFEIILRKAMP</sequence>
<reference evidence="21" key="1">
    <citation type="submission" date="2016-10" db="EMBL/GenBank/DDBJ databases">
        <authorList>
            <person name="Varghese N."/>
            <person name="Submissions S."/>
        </authorList>
    </citation>
    <scope>NUCLEOTIDE SEQUENCE [LARGE SCALE GENOMIC DNA]</scope>
    <source>
        <strain evidence="21">CGMCC 1.10789</strain>
    </source>
</reference>
<feature type="coiled-coil region" evidence="17">
    <location>
        <begin position="327"/>
        <end position="361"/>
    </location>
</feature>
<keyword evidence="14 18" id="KW-0472">Membrane</keyword>
<dbReference type="OrthoDB" id="7568856at2"/>
<dbReference type="CDD" id="cd00082">
    <property type="entry name" value="HisKA"/>
    <property type="match status" value="1"/>
</dbReference>
<evidence type="ECO:0000256" key="9">
    <source>
        <dbReference type="ARBA" id="ARBA00022741"/>
    </source>
</evidence>
<evidence type="ECO:0000256" key="5">
    <source>
        <dbReference type="ARBA" id="ARBA00022519"/>
    </source>
</evidence>
<evidence type="ECO:0000256" key="18">
    <source>
        <dbReference type="SAM" id="Phobius"/>
    </source>
</evidence>
<dbReference type="SMART" id="SM00388">
    <property type="entry name" value="HisKA"/>
    <property type="match status" value="1"/>
</dbReference>
<dbReference type="InterPro" id="IPR005467">
    <property type="entry name" value="His_kinase_dom"/>
</dbReference>
<dbReference type="PIRSF" id="PIRSF036431">
    <property type="entry name" value="STHK_DctB"/>
    <property type="match status" value="1"/>
</dbReference>
<evidence type="ECO:0000313" key="21">
    <source>
        <dbReference type="Proteomes" id="UP000199328"/>
    </source>
</evidence>
<dbReference type="SUPFAM" id="SSF47384">
    <property type="entry name" value="Homodimeric domain of signal transducing histidine kinase"/>
    <property type="match status" value="1"/>
</dbReference>
<proteinExistence type="predicted"/>
<dbReference type="Proteomes" id="UP000199328">
    <property type="component" value="Unassembled WGS sequence"/>
</dbReference>
<evidence type="ECO:0000256" key="2">
    <source>
        <dbReference type="ARBA" id="ARBA00004429"/>
    </source>
</evidence>
<dbReference type="PRINTS" id="PR00344">
    <property type="entry name" value="BCTRLSENSOR"/>
</dbReference>
<evidence type="ECO:0000256" key="3">
    <source>
        <dbReference type="ARBA" id="ARBA00012438"/>
    </source>
</evidence>
<keyword evidence="12 18" id="KW-1133">Transmembrane helix</keyword>
<evidence type="ECO:0000256" key="10">
    <source>
        <dbReference type="ARBA" id="ARBA00022777"/>
    </source>
</evidence>
<organism evidence="20 21">
    <name type="scientific">Meinhardsimonia xiamenensis</name>
    <dbReference type="NCBI Taxonomy" id="990712"/>
    <lineage>
        <taxon>Bacteria</taxon>
        <taxon>Pseudomonadati</taxon>
        <taxon>Pseudomonadota</taxon>
        <taxon>Alphaproteobacteria</taxon>
        <taxon>Rhodobacterales</taxon>
        <taxon>Paracoccaceae</taxon>
        <taxon>Meinhardsimonia</taxon>
    </lineage>
</organism>
<evidence type="ECO:0000256" key="13">
    <source>
        <dbReference type="ARBA" id="ARBA00023012"/>
    </source>
</evidence>
<keyword evidence="5" id="KW-0997">Cell inner membrane</keyword>
<dbReference type="GO" id="GO:0005524">
    <property type="term" value="F:ATP binding"/>
    <property type="evidence" value="ECO:0007669"/>
    <property type="project" value="UniProtKB-KW"/>
</dbReference>
<keyword evidence="6" id="KW-0597">Phosphoprotein</keyword>
<keyword evidence="8 18" id="KW-0812">Transmembrane</keyword>
<evidence type="ECO:0000256" key="17">
    <source>
        <dbReference type="SAM" id="Coils"/>
    </source>
</evidence>
<dbReference type="Gene3D" id="3.30.565.10">
    <property type="entry name" value="Histidine kinase-like ATPase, C-terminal domain"/>
    <property type="match status" value="1"/>
</dbReference>
<evidence type="ECO:0000313" key="20">
    <source>
        <dbReference type="EMBL" id="SDK90200.1"/>
    </source>
</evidence>
<evidence type="ECO:0000256" key="7">
    <source>
        <dbReference type="ARBA" id="ARBA00022679"/>
    </source>
</evidence>
<feature type="domain" description="Histidine kinase" evidence="19">
    <location>
        <begin position="377"/>
        <end position="589"/>
    </location>
</feature>
<keyword evidence="4" id="KW-1003">Cell membrane</keyword>
<evidence type="ECO:0000256" key="11">
    <source>
        <dbReference type="ARBA" id="ARBA00022840"/>
    </source>
</evidence>
<keyword evidence="11" id="KW-0067">ATP-binding</keyword>
<dbReference type="SUPFAM" id="SSF55874">
    <property type="entry name" value="ATPase domain of HSP90 chaperone/DNA topoisomerase II/histidine kinase"/>
    <property type="match status" value="1"/>
</dbReference>
<dbReference type="InterPro" id="IPR036890">
    <property type="entry name" value="HATPase_C_sf"/>
</dbReference>
<dbReference type="InterPro" id="IPR017055">
    <property type="entry name" value="Sig_transdc_His_kinase_DctB"/>
</dbReference>
<comment type="catalytic activity">
    <reaction evidence="1">
        <text>ATP + protein L-histidine = ADP + protein N-phospho-L-histidine.</text>
        <dbReference type="EC" id="2.7.13.3"/>
    </reaction>
</comment>
<dbReference type="PANTHER" id="PTHR43065">
    <property type="entry name" value="SENSOR HISTIDINE KINASE"/>
    <property type="match status" value="1"/>
</dbReference>
<evidence type="ECO:0000259" key="19">
    <source>
        <dbReference type="PROSITE" id="PS50109"/>
    </source>
</evidence>
<accession>A0A1G9FP94</accession>
<keyword evidence="17" id="KW-0175">Coiled coil</keyword>
<evidence type="ECO:0000256" key="1">
    <source>
        <dbReference type="ARBA" id="ARBA00000085"/>
    </source>
</evidence>
<comment type="subcellular location">
    <subcellularLocation>
        <location evidence="2">Cell inner membrane</location>
        <topology evidence="2">Multi-pass membrane protein</topology>
    </subcellularLocation>
</comment>
<dbReference type="FunFam" id="1.10.287.130:FF:000049">
    <property type="entry name" value="C4-dicarboxylate transport sensor protein DctB"/>
    <property type="match status" value="1"/>
</dbReference>
<comment type="function">
    <text evidence="15">Member of the two-component regulatory system DctB/DctD involved in the transport of C4-dicarboxylates. DctB functions as a membrane-associated protein kinase that phosphorylates DctD in response to environmental signals.</text>
</comment>
<dbReference type="EC" id="2.7.13.3" evidence="3"/>
<name>A0A1G9FP94_9RHOB</name>
<feature type="transmembrane region" description="Helical" evidence="18">
    <location>
        <begin position="302"/>
        <end position="323"/>
    </location>
</feature>
<dbReference type="InterPro" id="IPR003661">
    <property type="entry name" value="HisK_dim/P_dom"/>
</dbReference>
<dbReference type="GO" id="GO:0005886">
    <property type="term" value="C:plasma membrane"/>
    <property type="evidence" value="ECO:0007669"/>
    <property type="project" value="UniProtKB-SubCell"/>
</dbReference>
<dbReference type="Gene3D" id="1.10.287.130">
    <property type="match status" value="1"/>
</dbReference>
<keyword evidence="21" id="KW-1185">Reference proteome</keyword>
<dbReference type="InterPro" id="IPR036097">
    <property type="entry name" value="HisK_dim/P_sf"/>
</dbReference>
<evidence type="ECO:0000256" key="14">
    <source>
        <dbReference type="ARBA" id="ARBA00023136"/>
    </source>
</evidence>